<evidence type="ECO:0000313" key="2">
    <source>
        <dbReference type="Proteomes" id="UP000659904"/>
    </source>
</evidence>
<organism evidence="1 2">
    <name type="scientific">Catellatospora citrea</name>
    <dbReference type="NCBI Taxonomy" id="53366"/>
    <lineage>
        <taxon>Bacteria</taxon>
        <taxon>Bacillati</taxon>
        <taxon>Actinomycetota</taxon>
        <taxon>Actinomycetes</taxon>
        <taxon>Micromonosporales</taxon>
        <taxon>Micromonosporaceae</taxon>
        <taxon>Catellatospora</taxon>
    </lineage>
</organism>
<evidence type="ECO:0000313" key="1">
    <source>
        <dbReference type="EMBL" id="GIF99749.1"/>
    </source>
</evidence>
<name>A0A8J3KFM5_9ACTN</name>
<dbReference type="AlphaFoldDB" id="A0A8J3KFM5"/>
<dbReference type="EMBL" id="BONH01000023">
    <property type="protein sequence ID" value="GIF99749.1"/>
    <property type="molecule type" value="Genomic_DNA"/>
</dbReference>
<reference evidence="1 2" key="1">
    <citation type="submission" date="2021-01" db="EMBL/GenBank/DDBJ databases">
        <title>Whole genome shotgun sequence of Catellatospora citrea NBRC 14495.</title>
        <authorList>
            <person name="Komaki H."/>
            <person name="Tamura T."/>
        </authorList>
    </citation>
    <scope>NUCLEOTIDE SEQUENCE [LARGE SCALE GENOMIC DNA]</scope>
    <source>
        <strain evidence="1 2">NBRC 14495</strain>
    </source>
</reference>
<comment type="caution">
    <text evidence="1">The sequence shown here is derived from an EMBL/GenBank/DDBJ whole genome shotgun (WGS) entry which is preliminary data.</text>
</comment>
<gene>
    <name evidence="1" type="ORF">Cci01nite_48430</name>
</gene>
<protein>
    <submittedName>
        <fullName evidence="1">Uncharacterized protein</fullName>
    </submittedName>
</protein>
<sequence length="178" mass="19099">MCGVSMSAVRRNAWWVLPELLALASVAGLFAVAAPADLKDVLADRVAVILAQSSPSEHHQHGHDVAAEDTVLCTAETMGMEPADATRVADVRVVYAYFFCAAGEPGQPWDFAARISGPVVVELTGPPQVRIAEAGLGYPDRVKAMLPDQYEPWAFGGFHDPSLPNALQQRYLDEVAKA</sequence>
<dbReference type="Proteomes" id="UP000659904">
    <property type="component" value="Unassembled WGS sequence"/>
</dbReference>
<accession>A0A8J3KFM5</accession>
<proteinExistence type="predicted"/>
<keyword evidence="2" id="KW-1185">Reference proteome</keyword>